<dbReference type="PANTHER" id="PTHR43798:SF5">
    <property type="entry name" value="MONOACYLGLYCEROL LIPASE ABHD6"/>
    <property type="match status" value="1"/>
</dbReference>
<protein>
    <submittedName>
        <fullName evidence="2">Alpha/beta hydrolase</fullName>
    </submittedName>
</protein>
<dbReference type="InterPro" id="IPR029058">
    <property type="entry name" value="AB_hydrolase_fold"/>
</dbReference>
<dbReference type="InterPro" id="IPR050266">
    <property type="entry name" value="AB_hydrolase_sf"/>
</dbReference>
<dbReference type="Proteomes" id="UP001254608">
    <property type="component" value="Unassembled WGS sequence"/>
</dbReference>
<dbReference type="InterPro" id="IPR000639">
    <property type="entry name" value="Epox_hydrolase-like"/>
</dbReference>
<dbReference type="GO" id="GO:0016787">
    <property type="term" value="F:hydrolase activity"/>
    <property type="evidence" value="ECO:0007669"/>
    <property type="project" value="UniProtKB-KW"/>
</dbReference>
<keyword evidence="3" id="KW-1185">Reference proteome</keyword>
<comment type="caution">
    <text evidence="2">The sequence shown here is derived from an EMBL/GenBank/DDBJ whole genome shotgun (WGS) entry which is preliminary data.</text>
</comment>
<organism evidence="2 3">
    <name type="scientific">Banduia mediterranea</name>
    <dbReference type="NCBI Taxonomy" id="3075609"/>
    <lineage>
        <taxon>Bacteria</taxon>
        <taxon>Pseudomonadati</taxon>
        <taxon>Pseudomonadota</taxon>
        <taxon>Gammaproteobacteria</taxon>
        <taxon>Nevskiales</taxon>
        <taxon>Algiphilaceae</taxon>
        <taxon>Banduia</taxon>
    </lineage>
</organism>
<proteinExistence type="predicted"/>
<gene>
    <name evidence="2" type="ORF">RM530_03330</name>
</gene>
<name>A0ABU2WEV9_9GAMM</name>
<dbReference type="PANTHER" id="PTHR43798">
    <property type="entry name" value="MONOACYLGLYCEROL LIPASE"/>
    <property type="match status" value="1"/>
</dbReference>
<feature type="domain" description="AB hydrolase-1" evidence="1">
    <location>
        <begin position="49"/>
        <end position="279"/>
    </location>
</feature>
<dbReference type="PRINTS" id="PR00111">
    <property type="entry name" value="ABHYDROLASE"/>
</dbReference>
<dbReference type="InterPro" id="IPR000073">
    <property type="entry name" value="AB_hydrolase_1"/>
</dbReference>
<dbReference type="PRINTS" id="PR00412">
    <property type="entry name" value="EPOXHYDRLASE"/>
</dbReference>
<dbReference type="Gene3D" id="3.40.50.1820">
    <property type="entry name" value="alpha/beta hydrolase"/>
    <property type="match status" value="1"/>
</dbReference>
<evidence type="ECO:0000313" key="3">
    <source>
        <dbReference type="Proteomes" id="UP001254608"/>
    </source>
</evidence>
<sequence length="305" mass="33497">MRTLLQTRMNAIVNLLLALDRLLAGVKLKRLRSGGLEWVYLDSGGNGEPLVLVHGFGGDKTNWTLICRRLRGRYRIIVPDLPGFGESESPVNARYRVQDHVERLRGFLHDLGIERPHLGGNSMGGYTVALYAAQHPAEVASLWLIDAAGVFGAKPSELLAAVQSNGPNPLLPQTPAQFREVLSFAMSKPPYIPGFVLDVMCRRAMACIALRDQQFKDILEHSPHLEPLLPAVPAPTHILWGDRDRLIDVDCVRVFGELLPNSSSTVLPGIGHMPMLEAPAESARDYLAFRERLAVQEAIAAVPAV</sequence>
<keyword evidence="2" id="KW-0378">Hydrolase</keyword>
<reference evidence="2 3" key="1">
    <citation type="submission" date="2023-09" db="EMBL/GenBank/DDBJ databases">
        <authorList>
            <person name="Rey-Velasco X."/>
        </authorList>
    </citation>
    <scope>NUCLEOTIDE SEQUENCE [LARGE SCALE GENOMIC DNA]</scope>
    <source>
        <strain evidence="2 3">W345</strain>
    </source>
</reference>
<evidence type="ECO:0000313" key="2">
    <source>
        <dbReference type="EMBL" id="MDT0496397.1"/>
    </source>
</evidence>
<dbReference type="RefSeq" id="WP_311363787.1">
    <property type="nucleotide sequence ID" value="NZ_JAVRIC010000003.1"/>
</dbReference>
<dbReference type="SUPFAM" id="SSF53474">
    <property type="entry name" value="alpha/beta-Hydrolases"/>
    <property type="match status" value="1"/>
</dbReference>
<dbReference type="EMBL" id="JAVRIC010000003">
    <property type="protein sequence ID" value="MDT0496397.1"/>
    <property type="molecule type" value="Genomic_DNA"/>
</dbReference>
<accession>A0ABU2WEV9</accession>
<dbReference type="Pfam" id="PF00561">
    <property type="entry name" value="Abhydrolase_1"/>
    <property type="match status" value="1"/>
</dbReference>
<evidence type="ECO:0000259" key="1">
    <source>
        <dbReference type="Pfam" id="PF00561"/>
    </source>
</evidence>